<sequence>MNKQEQHTLCMEWAAWHRTRKLYAPPPPRNVLALLREPAGKEVPDAIADRALMLLHRVISFYPDGKEKTAFYLYYLYGARPVKRVASEMGLSRMGFYKALHRAREDICAIFSRAHLFDESSKCKPKWFTK</sequence>
<dbReference type="Proteomes" id="UP001493153">
    <property type="component" value="Chromosome"/>
</dbReference>
<dbReference type="RefSeq" id="WP_338910734.1">
    <property type="nucleotide sequence ID" value="NZ_CP062176.1"/>
</dbReference>
<keyword evidence="2" id="KW-1185">Reference proteome</keyword>
<evidence type="ECO:0000313" key="1">
    <source>
        <dbReference type="EMBL" id="WXK39691.1"/>
    </source>
</evidence>
<dbReference type="InterPro" id="IPR013324">
    <property type="entry name" value="RNA_pol_sigma_r3/r4-like"/>
</dbReference>
<dbReference type="EMBL" id="CP062176">
    <property type="protein sequence ID" value="WXK39691.1"/>
    <property type="molecule type" value="Genomic_DNA"/>
</dbReference>
<gene>
    <name evidence="1" type="ORF">IHE29_10615</name>
</gene>
<dbReference type="SUPFAM" id="SSF88659">
    <property type="entry name" value="Sigma3 and sigma4 domains of RNA polymerase sigma factors"/>
    <property type="match status" value="1"/>
</dbReference>
<organism evidence="1 2">
    <name type="scientific">Mycetohabitans rhizoxinica</name>
    <dbReference type="NCBI Taxonomy" id="412963"/>
    <lineage>
        <taxon>Bacteria</taxon>
        <taxon>Pseudomonadati</taxon>
        <taxon>Pseudomonadota</taxon>
        <taxon>Betaproteobacteria</taxon>
        <taxon>Burkholderiales</taxon>
        <taxon>Burkholderiaceae</taxon>
        <taxon>Mycetohabitans</taxon>
    </lineage>
</organism>
<name>A0ABZ2Q2Y4_9BURK</name>
<protein>
    <submittedName>
        <fullName evidence="1">Sigma-70 family RNA polymerase sigma factor</fullName>
    </submittedName>
</protein>
<evidence type="ECO:0000313" key="2">
    <source>
        <dbReference type="Proteomes" id="UP001493153"/>
    </source>
</evidence>
<reference evidence="1 2" key="1">
    <citation type="submission" date="2020-09" db="EMBL/GenBank/DDBJ databases">
        <title>Genome sequences of Mycetohabitans spp.</title>
        <authorList>
            <person name="Carter M.E."/>
            <person name="Carpenter S.C.D."/>
            <person name="Bogdanove A.J."/>
        </authorList>
    </citation>
    <scope>NUCLEOTIDE SEQUENCE [LARGE SCALE GENOMIC DNA]</scope>
    <source>
        <strain evidence="1 2">B12</strain>
    </source>
</reference>
<proteinExistence type="predicted"/>
<accession>A0ABZ2Q2Y4</accession>